<feature type="region of interest" description="Disordered" evidence="7">
    <location>
        <begin position="134"/>
        <end position="178"/>
    </location>
</feature>
<dbReference type="PANTHER" id="PTHR12372:SF4">
    <property type="entry name" value="PECANEX-LIKE PROTEIN 3"/>
    <property type="match status" value="1"/>
</dbReference>
<feature type="compositionally biased region" description="Low complexity" evidence="7">
    <location>
        <begin position="204"/>
        <end position="213"/>
    </location>
</feature>
<keyword evidence="5 6" id="KW-0472">Membrane</keyword>
<feature type="compositionally biased region" description="Low complexity" evidence="7">
    <location>
        <begin position="111"/>
        <end position="122"/>
    </location>
</feature>
<keyword evidence="10" id="KW-1185">Reference proteome</keyword>
<feature type="transmembrane region" description="Helical" evidence="6">
    <location>
        <begin position="725"/>
        <end position="742"/>
    </location>
</feature>
<keyword evidence="3 6" id="KW-0812">Transmembrane</keyword>
<dbReference type="Proteomes" id="UP000472260">
    <property type="component" value="Unassembled WGS sequence"/>
</dbReference>
<organism evidence="9 10">
    <name type="scientific">Sinocyclocheilus anshuiensis</name>
    <dbReference type="NCBI Taxonomy" id="1608454"/>
    <lineage>
        <taxon>Eukaryota</taxon>
        <taxon>Metazoa</taxon>
        <taxon>Chordata</taxon>
        <taxon>Craniata</taxon>
        <taxon>Vertebrata</taxon>
        <taxon>Euteleostomi</taxon>
        <taxon>Actinopterygii</taxon>
        <taxon>Neopterygii</taxon>
        <taxon>Teleostei</taxon>
        <taxon>Ostariophysi</taxon>
        <taxon>Cypriniformes</taxon>
        <taxon>Cyprinidae</taxon>
        <taxon>Cyprininae</taxon>
        <taxon>Sinocyclocheilus</taxon>
    </lineage>
</organism>
<feature type="compositionally biased region" description="Acidic residues" evidence="7">
    <location>
        <begin position="220"/>
        <end position="229"/>
    </location>
</feature>
<dbReference type="InterPro" id="IPR039797">
    <property type="entry name" value="Pecanex"/>
</dbReference>
<evidence type="ECO:0000256" key="5">
    <source>
        <dbReference type="ARBA" id="ARBA00023136"/>
    </source>
</evidence>
<feature type="region of interest" description="Disordered" evidence="7">
    <location>
        <begin position="91"/>
        <end position="122"/>
    </location>
</feature>
<sequence>MGSQALQILRQGVWASLTGGWYVDPHQSTFSNCFHLYLWIFLLAFPFLLLVVAGVYCAVIAAFFTAIKAVNFQLHAMFDLGEIVEKRQASFTTDPNRVEEGEEGSGAHDGSQQPPSLQAQQQVVRPKDLKLLRAGDSVGHRPGRRKAPRKRGTAGSSSFDCGSYRRHHNRGQHRDYIPVRSRLGAKAYSESLFEDSSDEDDGSDMSAGSSLGSQRRFSSDDEDDDDDDSSSSTSCYSPDLANTGIASQPVPPQLPSPGEGEEPDTVGPSHSHSAQRSASTASAKTHARVLSMDGAGGGSNNTGALASTMLPLPLSSTPAPRPLTISKSDLEARTLHSEGFSRAHHRLDSLGGSWAGNQMVWRAGELLEEGAVGGGEERTDSFLIFHHESPHESQENTLMIEEKAKPKQYYRFWVLPGKWLRVRYDRLALLALLDRNRRVGENVFAVVLASLVAFLGFLLLLQGFFRDIWVFQFCLVIASCQYSLLKSVQPDAASPMHGHNWIIVYSRPVYFCLCCVLIWVFDLVGHSDSMRPFTLYGVTFFSAHFLLCARDMLIVFSLCFPIIFLFGFLPQVNTFLMCLLEQVDMHIFGGTGETVYSLLRSILVAALVYGFCLGAINAPWGEAHVPVLFSVFCGLLLALSYHLSRQSSDPTILWSASPHIHDFPVILLHQQLCDQYLNFYDFTLFSGQVSKTLHSDLVMCPLMAIITFAISASTVFIALQPALSYILYILAGLVGFFTHYLLPQLRKQLPWFCLAHPVLRSREYSQFEVRDAAQLMWFEKLYAWLQCVEKYFIYPAVVLNSLTTEAHTVSQNPDKPGAYGRALFISVAGMKLLRSSFCIPSQQYVTLCFTALFFQFDYPRFSQTFLLDYYCMSILFSKLWDLLYKLRFVLTYIAPWQITWGSAFHAFAQPFAVPHSAMLFVQAVFSALFSTPLNPVLGSAVFVTSYTRPVKNLEQIYTDLPSVYCLLNLSFHLPLSLAWIGADDNNLNAIFYEHLTRSLQHSLCGDLLLGRWGNYSTGDCFILASDYLNALVHIIEIGNGLVTFQLRGLEFRGTYCQQREVEAITEGVEEDEGCCCCEPGHLPHMLSFNAAFGQRWLAWEVAATKYVLEGYSISDNNAASMLQVFDLRKILITYYVKSIIYYVTRSPKLEEWLANETVQEALRPCLSPSYVDSDPTFNLNIDEDYDHRASGITPSSFCLVYLEWIKYCNSRRQTPFESEKDSPLVTLCFGLCILGRRALGTASHSMSASLEPFLYGLHALFKGDFRITSPRDEWVFADMDLLNRVVAPGVRMSLKLHQDHFTSPDEYEDPVVLYDAITANEDKMLISHEGDPVWRSAILANMPSLLALRHVMDDGSDEYKIIMLNKRFLSFRVIKVNRECVRGLWAGQQQELVFLRNRNPERGSIQNAKQALRNMINSSCDQPIGYPIYVSPLTTSYTGAHVQLRSVWGGPISPHNIYTWFISSWDRSGGTCVHFAMLQHILGIQSFLFKCSLFSSGFRRVVVPDVTVGGTLTIQIVVAALPPSVTTLQLILPRTQRPASLSLIPLLYRPQWVCHLLLLYC</sequence>
<feature type="transmembrane region" description="Helical" evidence="6">
    <location>
        <begin position="562"/>
        <end position="583"/>
    </location>
</feature>
<evidence type="ECO:0000259" key="8">
    <source>
        <dbReference type="Pfam" id="PF05041"/>
    </source>
</evidence>
<feature type="transmembrane region" description="Helical" evidence="6">
    <location>
        <begin position="623"/>
        <end position="643"/>
    </location>
</feature>
<feature type="transmembrane region" description="Helical" evidence="6">
    <location>
        <begin position="595"/>
        <end position="617"/>
    </location>
</feature>
<dbReference type="GO" id="GO:0016020">
    <property type="term" value="C:membrane"/>
    <property type="evidence" value="ECO:0007669"/>
    <property type="project" value="UniProtKB-SubCell"/>
</dbReference>
<feature type="transmembrane region" description="Helical" evidence="6">
    <location>
        <begin position="697"/>
        <end position="719"/>
    </location>
</feature>
<feature type="compositionally biased region" description="Low complexity" evidence="7">
    <location>
        <begin position="230"/>
        <end position="239"/>
    </location>
</feature>
<feature type="domain" description="Pecanex C-terminal" evidence="8">
    <location>
        <begin position="1218"/>
        <end position="1441"/>
    </location>
</feature>
<feature type="compositionally biased region" description="Acidic residues" evidence="7">
    <location>
        <begin position="192"/>
        <end position="203"/>
    </location>
</feature>
<evidence type="ECO:0000313" key="10">
    <source>
        <dbReference type="Proteomes" id="UP000472260"/>
    </source>
</evidence>
<feature type="region of interest" description="Disordered" evidence="7">
    <location>
        <begin position="191"/>
        <end position="286"/>
    </location>
</feature>
<dbReference type="InterPro" id="IPR007735">
    <property type="entry name" value="Pecanex_C"/>
</dbReference>
<evidence type="ECO:0000256" key="2">
    <source>
        <dbReference type="ARBA" id="ARBA00010170"/>
    </source>
</evidence>
<dbReference type="Pfam" id="PF05041">
    <property type="entry name" value="Pecanex_C"/>
    <property type="match status" value="1"/>
</dbReference>
<feature type="transmembrane region" description="Helical" evidence="6">
    <location>
        <begin position="468"/>
        <end position="485"/>
    </location>
</feature>
<evidence type="ECO:0000256" key="7">
    <source>
        <dbReference type="SAM" id="MobiDB-lite"/>
    </source>
</evidence>
<feature type="transmembrane region" description="Helical" evidence="6">
    <location>
        <begin position="443"/>
        <end position="461"/>
    </location>
</feature>
<evidence type="ECO:0000256" key="1">
    <source>
        <dbReference type="ARBA" id="ARBA00004141"/>
    </source>
</evidence>
<proteinExistence type="inferred from homology"/>
<name>A0A671PX01_9TELE</name>
<comment type="similarity">
    <text evidence="2 6">Belongs to the pecanex family.</text>
</comment>
<evidence type="ECO:0000256" key="6">
    <source>
        <dbReference type="RuleBase" id="RU367089"/>
    </source>
</evidence>
<evidence type="ECO:0000313" key="9">
    <source>
        <dbReference type="Ensembl" id="ENSSANP00000063765.1"/>
    </source>
</evidence>
<protein>
    <recommendedName>
        <fullName evidence="6">Pecanex-like protein</fullName>
    </recommendedName>
</protein>
<feature type="transmembrane region" description="Helical" evidence="6">
    <location>
        <begin position="36"/>
        <end position="64"/>
    </location>
</feature>
<feature type="transmembrane region" description="Helical" evidence="6">
    <location>
        <begin position="533"/>
        <end position="556"/>
    </location>
</feature>
<gene>
    <name evidence="9" type="primary">LOC107693781</name>
</gene>
<evidence type="ECO:0000256" key="4">
    <source>
        <dbReference type="ARBA" id="ARBA00022989"/>
    </source>
</evidence>
<feature type="compositionally biased region" description="Basic residues" evidence="7">
    <location>
        <begin position="141"/>
        <end position="152"/>
    </location>
</feature>
<evidence type="ECO:0000256" key="3">
    <source>
        <dbReference type="ARBA" id="ARBA00022692"/>
    </source>
</evidence>
<keyword evidence="4 6" id="KW-1133">Transmembrane helix</keyword>
<feature type="compositionally biased region" description="Polar residues" evidence="7">
    <location>
        <begin position="268"/>
        <end position="283"/>
    </location>
</feature>
<dbReference type="Ensembl" id="ENSSANT00000067789.1">
    <property type="protein sequence ID" value="ENSSANP00000063765.1"/>
    <property type="gene ID" value="ENSSANG00000031514.1"/>
</dbReference>
<feature type="transmembrane region" description="Helical" evidence="6">
    <location>
        <begin position="501"/>
        <end position="521"/>
    </location>
</feature>
<reference evidence="9" key="2">
    <citation type="submission" date="2025-09" db="UniProtKB">
        <authorList>
            <consortium name="Ensembl"/>
        </authorList>
    </citation>
    <scope>IDENTIFICATION</scope>
</reference>
<accession>A0A671PX01</accession>
<comment type="subcellular location">
    <subcellularLocation>
        <location evidence="1 6">Membrane</location>
        <topology evidence="1 6">Multi-pass membrane protein</topology>
    </subcellularLocation>
</comment>
<reference evidence="9" key="1">
    <citation type="submission" date="2025-08" db="UniProtKB">
        <authorList>
            <consortium name="Ensembl"/>
        </authorList>
    </citation>
    <scope>IDENTIFICATION</scope>
</reference>
<dbReference type="PANTHER" id="PTHR12372">
    <property type="entry name" value="PECANEX"/>
    <property type="match status" value="1"/>
</dbReference>